<dbReference type="InterPro" id="IPR023577">
    <property type="entry name" value="CYTH_domain"/>
</dbReference>
<feature type="domain" description="CYTH" evidence="1">
    <location>
        <begin position="12"/>
        <end position="198"/>
    </location>
</feature>
<dbReference type="PROSITE" id="PS51707">
    <property type="entry name" value="CYTH"/>
    <property type="match status" value="1"/>
</dbReference>
<dbReference type="RefSeq" id="WP_337311316.1">
    <property type="nucleotide sequence ID" value="NZ_JAEKNS010000080.1"/>
</dbReference>
<accession>A0A2W5Z458</accession>
<sequence length="208" mass="22569">MTDAPGASGPAAEEREVKLAITEDFVLPSMTALEGVSVVDQGDNHLHAVYWDSDDLDLAHTGVGLRHRNGVWTYKGRSRREGDAVVREELEIEAGGERIPEAMRACVVQWIDPAMLHPVAELDTVRHQVDVADASGSVELVHDRVTVRDGARTVSRFAEVEVEHAADGQALADRMVALLLARGAVVDTTPKYLRALRALGHDPPEVST</sequence>
<dbReference type="Gene3D" id="2.40.320.10">
    <property type="entry name" value="Hypothetical Protein Pfu-838710-001"/>
    <property type="match status" value="1"/>
</dbReference>
<dbReference type="Proteomes" id="UP000606991">
    <property type="component" value="Unassembled WGS sequence"/>
</dbReference>
<dbReference type="InterPro" id="IPR033469">
    <property type="entry name" value="CYTH-like_dom_sf"/>
</dbReference>
<dbReference type="Pfam" id="PF01928">
    <property type="entry name" value="CYTH"/>
    <property type="match status" value="1"/>
</dbReference>
<dbReference type="AlphaFoldDB" id="A0A2W5Z458"/>
<dbReference type="SUPFAM" id="SSF55154">
    <property type="entry name" value="CYTH-like phosphatases"/>
    <property type="match status" value="1"/>
</dbReference>
<evidence type="ECO:0000313" key="4">
    <source>
        <dbReference type="Proteomes" id="UP000248724"/>
    </source>
</evidence>
<proteinExistence type="predicted"/>
<reference evidence="2 5" key="3">
    <citation type="submission" date="2020-10" db="EMBL/GenBank/DDBJ databases">
        <title>Ca. Dormibacterota MAGs.</title>
        <authorList>
            <person name="Montgomery K."/>
        </authorList>
    </citation>
    <scope>NUCLEOTIDE SEQUENCE [LARGE SCALE GENOMIC DNA]</scope>
    <source>
        <strain evidence="2">SC8812_S17_18</strain>
    </source>
</reference>
<dbReference type="EMBL" id="QHBU01000289">
    <property type="protein sequence ID" value="PZR77665.1"/>
    <property type="molecule type" value="Genomic_DNA"/>
</dbReference>
<dbReference type="EMBL" id="JAEKNS010000080">
    <property type="protein sequence ID" value="MBJ7594801.1"/>
    <property type="molecule type" value="Genomic_DNA"/>
</dbReference>
<dbReference type="SMART" id="SM01118">
    <property type="entry name" value="CYTH"/>
    <property type="match status" value="1"/>
</dbReference>
<evidence type="ECO:0000313" key="5">
    <source>
        <dbReference type="Proteomes" id="UP000606991"/>
    </source>
</evidence>
<reference evidence="3 4" key="1">
    <citation type="journal article" date="2017" name="Nature">
        <title>Atmospheric trace gases support primary production in Antarctic desert surface soil.</title>
        <authorList>
            <person name="Ji M."/>
            <person name="Greening C."/>
            <person name="Vanwonterghem I."/>
            <person name="Carere C.R."/>
            <person name="Bay S.K."/>
            <person name="Steen J.A."/>
            <person name="Montgomery K."/>
            <person name="Lines T."/>
            <person name="Beardall J."/>
            <person name="van Dorst J."/>
            <person name="Snape I."/>
            <person name="Stott M.B."/>
            <person name="Hugenholtz P."/>
            <person name="Ferrari B.C."/>
        </authorList>
    </citation>
    <scope>NUCLEOTIDE SEQUENCE [LARGE SCALE GENOMIC DNA]</scope>
    <source>
        <strain evidence="3">RRmetagenome_bin12</strain>
    </source>
</reference>
<evidence type="ECO:0000313" key="2">
    <source>
        <dbReference type="EMBL" id="MBJ7594801.1"/>
    </source>
</evidence>
<dbReference type="CDD" id="cd07374">
    <property type="entry name" value="CYTH-like_Pase"/>
    <property type="match status" value="1"/>
</dbReference>
<comment type="caution">
    <text evidence="3">The sequence shown here is derived from an EMBL/GenBank/DDBJ whole genome shotgun (WGS) entry which is preliminary data.</text>
</comment>
<protein>
    <submittedName>
        <fullName evidence="2">CYTH domain-containing protein</fullName>
    </submittedName>
</protein>
<evidence type="ECO:0000313" key="3">
    <source>
        <dbReference type="EMBL" id="PZR77665.1"/>
    </source>
</evidence>
<accession>A0A934N3M7</accession>
<reference evidence="3" key="2">
    <citation type="submission" date="2018-05" db="EMBL/GenBank/DDBJ databases">
        <authorList>
            <person name="Ferrari B."/>
        </authorList>
    </citation>
    <scope>NUCLEOTIDE SEQUENCE</scope>
    <source>
        <strain evidence="3">RRmetagenome_bin12</strain>
    </source>
</reference>
<dbReference type="Proteomes" id="UP000248724">
    <property type="component" value="Unassembled WGS sequence"/>
</dbReference>
<name>A0A2W5Z458_9BACT</name>
<gene>
    <name evidence="3" type="ORF">DLM65_15140</name>
    <name evidence="2" type="ORF">JF886_08055</name>
</gene>
<evidence type="ECO:0000259" key="1">
    <source>
        <dbReference type="PROSITE" id="PS51707"/>
    </source>
</evidence>
<organism evidence="3 4">
    <name type="scientific">Candidatus Aeolococcus gillhamiae</name>
    <dbReference type="NCBI Taxonomy" id="3127015"/>
    <lineage>
        <taxon>Bacteria</taxon>
        <taxon>Bacillati</taxon>
        <taxon>Candidatus Dormiibacterota</taxon>
        <taxon>Candidatus Dormibacteria</taxon>
        <taxon>Candidatus Aeolococcales</taxon>
        <taxon>Candidatus Aeolococcaceae</taxon>
        <taxon>Candidatus Aeolococcus</taxon>
    </lineage>
</organism>